<evidence type="ECO:0000313" key="2">
    <source>
        <dbReference type="EMBL" id="MCL6697581.1"/>
    </source>
</evidence>
<proteinExistence type="predicted"/>
<comment type="caution">
    <text evidence="2">The sequence shown here is derived from an EMBL/GenBank/DDBJ whole genome shotgun (WGS) entry which is preliminary data.</text>
</comment>
<protein>
    <recommendedName>
        <fullName evidence="4">PilZ domain-containing protein</fullName>
    </recommendedName>
</protein>
<evidence type="ECO:0008006" key="4">
    <source>
        <dbReference type="Google" id="ProtNLM"/>
    </source>
</evidence>
<keyword evidence="3" id="KW-1185">Reference proteome</keyword>
<evidence type="ECO:0000313" key="3">
    <source>
        <dbReference type="Proteomes" id="UP001203410"/>
    </source>
</evidence>
<keyword evidence="1" id="KW-1133">Transmembrane helix</keyword>
<gene>
    <name evidence="2" type="ORF">LZ496_02115</name>
</gene>
<keyword evidence="1" id="KW-0472">Membrane</keyword>
<organism evidence="2 3">
    <name type="scientific">Sphingomonas caseinilyticus</name>
    <dbReference type="NCBI Taxonomy" id="2908205"/>
    <lineage>
        <taxon>Bacteria</taxon>
        <taxon>Pseudomonadati</taxon>
        <taxon>Pseudomonadota</taxon>
        <taxon>Alphaproteobacteria</taxon>
        <taxon>Sphingomonadales</taxon>
        <taxon>Sphingomonadaceae</taxon>
        <taxon>Sphingomonas</taxon>
    </lineage>
</organism>
<dbReference type="Proteomes" id="UP001203410">
    <property type="component" value="Unassembled WGS sequence"/>
</dbReference>
<sequence>MIEARVRCGATWSDACILNMSSRGMLIQAQPTPSRGSYLEIRRGSQVVVARVVWSNAIRCGVRTQDIVSAEQLIRDHARSAKSATPVERRREPRLVATRHDASRFRSRAIEFGTFALLGAGVAIFATSLVGELLATPLEAVRQALG</sequence>
<feature type="transmembrane region" description="Helical" evidence="1">
    <location>
        <begin position="109"/>
        <end position="130"/>
    </location>
</feature>
<evidence type="ECO:0000256" key="1">
    <source>
        <dbReference type="SAM" id="Phobius"/>
    </source>
</evidence>
<name>A0ABT0RRN8_9SPHN</name>
<dbReference type="SUPFAM" id="SSF141371">
    <property type="entry name" value="PilZ domain-like"/>
    <property type="match status" value="1"/>
</dbReference>
<dbReference type="EMBL" id="JAMGBA010000001">
    <property type="protein sequence ID" value="MCL6697581.1"/>
    <property type="molecule type" value="Genomic_DNA"/>
</dbReference>
<accession>A0ABT0RRN8</accession>
<keyword evidence="1" id="KW-0812">Transmembrane</keyword>
<reference evidence="2 3" key="1">
    <citation type="submission" date="2022-05" db="EMBL/GenBank/DDBJ databases">
        <authorList>
            <person name="Jo J.-H."/>
            <person name="Im W.-T."/>
        </authorList>
    </citation>
    <scope>NUCLEOTIDE SEQUENCE [LARGE SCALE GENOMIC DNA]</scope>
    <source>
        <strain evidence="2 3">NSE70-1</strain>
    </source>
</reference>